<dbReference type="GO" id="GO:0005886">
    <property type="term" value="C:plasma membrane"/>
    <property type="evidence" value="ECO:0007669"/>
    <property type="project" value="TreeGrafter"/>
</dbReference>
<feature type="transmembrane region" description="Helical" evidence="1">
    <location>
        <begin position="166"/>
        <end position="185"/>
    </location>
</feature>
<reference evidence="3 4" key="1">
    <citation type="journal article" date="2015" name="Nature">
        <title>rRNA introns, odd ribosomes, and small enigmatic genomes across a large radiation of phyla.</title>
        <authorList>
            <person name="Brown C.T."/>
            <person name="Hug L.A."/>
            <person name="Thomas B.C."/>
            <person name="Sharon I."/>
            <person name="Castelle C.J."/>
            <person name="Singh A."/>
            <person name="Wilkins M.J."/>
            <person name="Williams K.H."/>
            <person name="Banfield J.F."/>
        </authorList>
    </citation>
    <scope>NUCLEOTIDE SEQUENCE [LARGE SCALE GENOMIC DNA]</scope>
</reference>
<evidence type="ECO:0000313" key="3">
    <source>
        <dbReference type="EMBL" id="KKU76236.1"/>
    </source>
</evidence>
<gene>
    <name evidence="3" type="ORF">UY02_C0028G0005</name>
</gene>
<keyword evidence="1" id="KW-1133">Transmembrane helix</keyword>
<keyword evidence="1" id="KW-0472">Membrane</keyword>
<keyword evidence="1" id="KW-0812">Transmembrane</keyword>
<feature type="transmembrane region" description="Helical" evidence="1">
    <location>
        <begin position="45"/>
        <end position="66"/>
    </location>
</feature>
<protein>
    <recommendedName>
        <fullName evidence="2">VTT domain-containing protein</fullName>
    </recommendedName>
</protein>
<proteinExistence type="predicted"/>
<dbReference type="InterPro" id="IPR051311">
    <property type="entry name" value="DedA_domain"/>
</dbReference>
<dbReference type="EMBL" id="LCOK01000028">
    <property type="protein sequence ID" value="KKU76236.1"/>
    <property type="molecule type" value="Genomic_DNA"/>
</dbReference>
<sequence length="196" mass="22810">MTFLESFVLINPLIAYLILFGGMFIEGEIFFLTASIFALEGYLNLWWVAGVAFAGVIIGDVAWYYLGRYSKETRIGNWVSRKFEKHQGWLLENIQNHYVRLAFFSKFLYYVNRITPLLAGWQKMDFKKFFKTHLIAGFAWVVAMTILGKFFGLIIIAIGTKKVFRGIHWFFISLAVLVIGGEFILKRLFVRKVIKH</sequence>
<dbReference type="PANTHER" id="PTHR42709">
    <property type="entry name" value="ALKALINE PHOSPHATASE LIKE PROTEIN"/>
    <property type="match status" value="1"/>
</dbReference>
<dbReference type="AlphaFoldDB" id="A0A0G1T346"/>
<dbReference type="Pfam" id="PF09335">
    <property type="entry name" value="VTT_dom"/>
    <property type="match status" value="1"/>
</dbReference>
<dbReference type="InterPro" id="IPR032816">
    <property type="entry name" value="VTT_dom"/>
</dbReference>
<feature type="transmembrane region" description="Helical" evidence="1">
    <location>
        <begin position="7"/>
        <end position="25"/>
    </location>
</feature>
<dbReference type="PANTHER" id="PTHR42709:SF2">
    <property type="entry name" value="INNER MEMBRANE PROTEIN YOHD"/>
    <property type="match status" value="1"/>
</dbReference>
<evidence type="ECO:0000256" key="1">
    <source>
        <dbReference type="SAM" id="Phobius"/>
    </source>
</evidence>
<dbReference type="Proteomes" id="UP000034682">
    <property type="component" value="Unassembled WGS sequence"/>
</dbReference>
<comment type="caution">
    <text evidence="3">The sequence shown here is derived from an EMBL/GenBank/DDBJ whole genome shotgun (WGS) entry which is preliminary data.</text>
</comment>
<feature type="domain" description="VTT" evidence="2">
    <location>
        <begin position="27"/>
        <end position="149"/>
    </location>
</feature>
<name>A0A0G1T346_9BACT</name>
<organism evidence="3 4">
    <name type="scientific">Candidatus Giovannonibacteria bacterium GW2011_GWB1_47_6b</name>
    <dbReference type="NCBI Taxonomy" id="1618655"/>
    <lineage>
        <taxon>Bacteria</taxon>
        <taxon>Candidatus Giovannoniibacteriota</taxon>
    </lineage>
</organism>
<evidence type="ECO:0000313" key="4">
    <source>
        <dbReference type="Proteomes" id="UP000034682"/>
    </source>
</evidence>
<evidence type="ECO:0000259" key="2">
    <source>
        <dbReference type="Pfam" id="PF09335"/>
    </source>
</evidence>
<feature type="transmembrane region" description="Helical" evidence="1">
    <location>
        <begin position="134"/>
        <end position="160"/>
    </location>
</feature>
<accession>A0A0G1T346</accession>